<feature type="region of interest" description="Disordered" evidence="3">
    <location>
        <begin position="1578"/>
        <end position="1606"/>
    </location>
</feature>
<feature type="domain" description="K Homology" evidence="4">
    <location>
        <begin position="672"/>
        <end position="740"/>
    </location>
</feature>
<dbReference type="GO" id="GO:0005737">
    <property type="term" value="C:cytoplasm"/>
    <property type="evidence" value="ECO:0007669"/>
    <property type="project" value="TreeGrafter"/>
</dbReference>
<feature type="region of interest" description="Disordered" evidence="3">
    <location>
        <begin position="108"/>
        <end position="202"/>
    </location>
</feature>
<feature type="compositionally biased region" description="Low complexity" evidence="3">
    <location>
        <begin position="1305"/>
        <end position="1318"/>
    </location>
</feature>
<keyword evidence="6" id="KW-1185">Reference proteome</keyword>
<organism evidence="5 6">
    <name type="scientific">Linnemannia schmuckeri</name>
    <dbReference type="NCBI Taxonomy" id="64567"/>
    <lineage>
        <taxon>Eukaryota</taxon>
        <taxon>Fungi</taxon>
        <taxon>Fungi incertae sedis</taxon>
        <taxon>Mucoromycota</taxon>
        <taxon>Mortierellomycotina</taxon>
        <taxon>Mortierellomycetes</taxon>
        <taxon>Mortierellales</taxon>
        <taxon>Mortierellaceae</taxon>
        <taxon>Linnemannia</taxon>
    </lineage>
</organism>
<dbReference type="InterPro" id="IPR056553">
    <property type="entry name" value="KH_Mug60-KHD4"/>
</dbReference>
<dbReference type="InterPro" id="IPR004088">
    <property type="entry name" value="KH_dom_type_1"/>
</dbReference>
<keyword evidence="1" id="KW-0677">Repeat</keyword>
<evidence type="ECO:0000256" key="3">
    <source>
        <dbReference type="SAM" id="MobiDB-lite"/>
    </source>
</evidence>
<feature type="compositionally biased region" description="Low complexity" evidence="3">
    <location>
        <begin position="145"/>
        <end position="158"/>
    </location>
</feature>
<feature type="region of interest" description="Disordered" evidence="3">
    <location>
        <begin position="1301"/>
        <end position="1324"/>
    </location>
</feature>
<feature type="compositionally biased region" description="Low complexity" evidence="3">
    <location>
        <begin position="1248"/>
        <end position="1257"/>
    </location>
</feature>
<feature type="compositionally biased region" description="Polar residues" evidence="3">
    <location>
        <begin position="1148"/>
        <end position="1162"/>
    </location>
</feature>
<dbReference type="SUPFAM" id="SSF54791">
    <property type="entry name" value="Eukaryotic type KH-domain (KH-domain type I)"/>
    <property type="match status" value="3"/>
</dbReference>
<feature type="compositionally biased region" description="Polar residues" evidence="3">
    <location>
        <begin position="1500"/>
        <end position="1513"/>
    </location>
</feature>
<feature type="compositionally biased region" description="Polar residues" evidence="3">
    <location>
        <begin position="116"/>
        <end position="144"/>
    </location>
</feature>
<dbReference type="Pfam" id="PF24563">
    <property type="entry name" value="KH_Mug60-KHD4"/>
    <property type="match status" value="1"/>
</dbReference>
<dbReference type="GO" id="GO:0003729">
    <property type="term" value="F:mRNA binding"/>
    <property type="evidence" value="ECO:0007669"/>
    <property type="project" value="TreeGrafter"/>
</dbReference>
<feature type="region of interest" description="Disordered" evidence="3">
    <location>
        <begin position="950"/>
        <end position="1083"/>
    </location>
</feature>
<dbReference type="InterPro" id="IPR004087">
    <property type="entry name" value="KH_dom"/>
</dbReference>
<dbReference type="PANTHER" id="PTHR10627">
    <property type="entry name" value="SCP160"/>
    <property type="match status" value="1"/>
</dbReference>
<feature type="compositionally biased region" description="Basic residues" evidence="3">
    <location>
        <begin position="1361"/>
        <end position="1370"/>
    </location>
</feature>
<feature type="compositionally biased region" description="Low complexity" evidence="3">
    <location>
        <begin position="1033"/>
        <end position="1043"/>
    </location>
</feature>
<dbReference type="Pfam" id="PF00013">
    <property type="entry name" value="KH_1"/>
    <property type="match status" value="1"/>
</dbReference>
<accession>A0A9P5VAV6</accession>
<dbReference type="PANTHER" id="PTHR10627:SF76">
    <property type="entry name" value="KH DOMAIN-CONTAINING PROTEIN YLL032C"/>
    <property type="match status" value="1"/>
</dbReference>
<feature type="compositionally biased region" description="Low complexity" evidence="3">
    <location>
        <begin position="1168"/>
        <end position="1185"/>
    </location>
</feature>
<dbReference type="OrthoDB" id="271862at2759"/>
<evidence type="ECO:0000259" key="4">
    <source>
        <dbReference type="SMART" id="SM00322"/>
    </source>
</evidence>
<feature type="domain" description="K Homology" evidence="4">
    <location>
        <begin position="519"/>
        <end position="585"/>
    </location>
</feature>
<feature type="compositionally biased region" description="Low complexity" evidence="3">
    <location>
        <begin position="1411"/>
        <end position="1438"/>
    </location>
</feature>
<dbReference type="SMART" id="SM00322">
    <property type="entry name" value="KH"/>
    <property type="match status" value="4"/>
</dbReference>
<feature type="region of interest" description="Disordered" evidence="3">
    <location>
        <begin position="1410"/>
        <end position="1438"/>
    </location>
</feature>
<feature type="region of interest" description="Disordered" evidence="3">
    <location>
        <begin position="1352"/>
        <end position="1389"/>
    </location>
</feature>
<feature type="compositionally biased region" description="Gly residues" evidence="3">
    <location>
        <begin position="1262"/>
        <end position="1271"/>
    </location>
</feature>
<dbReference type="Gene3D" id="3.30.1370.10">
    <property type="entry name" value="K Homology domain, type 1"/>
    <property type="match status" value="2"/>
</dbReference>
<feature type="compositionally biased region" description="Polar residues" evidence="3">
    <location>
        <begin position="1060"/>
        <end position="1082"/>
    </location>
</feature>
<feature type="domain" description="K Homology" evidence="4">
    <location>
        <begin position="587"/>
        <end position="667"/>
    </location>
</feature>
<gene>
    <name evidence="5" type="ORF">BG015_008005</name>
</gene>
<name>A0A9P5VAV6_9FUNG</name>
<dbReference type="PROSITE" id="PS50084">
    <property type="entry name" value="KH_TYPE_1"/>
    <property type="match status" value="2"/>
</dbReference>
<dbReference type="InterPro" id="IPR036612">
    <property type="entry name" value="KH_dom_type_1_sf"/>
</dbReference>
<keyword evidence="2" id="KW-0694">RNA-binding</keyword>
<comment type="caution">
    <text evidence="5">The sequence shown here is derived from an EMBL/GenBank/DDBJ whole genome shotgun (WGS) entry which is preliminary data.</text>
</comment>
<dbReference type="Proteomes" id="UP000748756">
    <property type="component" value="Unassembled WGS sequence"/>
</dbReference>
<dbReference type="EMBL" id="JAAAUQ010000443">
    <property type="protein sequence ID" value="KAF9150194.1"/>
    <property type="molecule type" value="Genomic_DNA"/>
</dbReference>
<feature type="domain" description="K Homology" evidence="4">
    <location>
        <begin position="283"/>
        <end position="363"/>
    </location>
</feature>
<feature type="compositionally biased region" description="Polar residues" evidence="3">
    <location>
        <begin position="803"/>
        <end position="813"/>
    </location>
</feature>
<evidence type="ECO:0000256" key="2">
    <source>
        <dbReference type="PROSITE-ProRule" id="PRU00117"/>
    </source>
</evidence>
<proteinExistence type="predicted"/>
<evidence type="ECO:0000313" key="5">
    <source>
        <dbReference type="EMBL" id="KAF9150194.1"/>
    </source>
</evidence>
<protein>
    <recommendedName>
        <fullName evidence="4">K Homology domain-containing protein</fullName>
    </recommendedName>
</protein>
<feature type="compositionally biased region" description="Pro residues" evidence="3">
    <location>
        <begin position="187"/>
        <end position="196"/>
    </location>
</feature>
<feature type="compositionally biased region" description="Acidic residues" evidence="3">
    <location>
        <begin position="1279"/>
        <end position="1288"/>
    </location>
</feature>
<feature type="region of interest" description="Disordered" evidence="3">
    <location>
        <begin position="1482"/>
        <end position="1513"/>
    </location>
</feature>
<evidence type="ECO:0000256" key="1">
    <source>
        <dbReference type="ARBA" id="ARBA00022737"/>
    </source>
</evidence>
<reference evidence="5" key="1">
    <citation type="journal article" date="2020" name="Fungal Divers.">
        <title>Resolving the Mortierellaceae phylogeny through synthesis of multi-gene phylogenetics and phylogenomics.</title>
        <authorList>
            <person name="Vandepol N."/>
            <person name="Liber J."/>
            <person name="Desiro A."/>
            <person name="Na H."/>
            <person name="Kennedy M."/>
            <person name="Barry K."/>
            <person name="Grigoriev I.V."/>
            <person name="Miller A.N."/>
            <person name="O'Donnell K."/>
            <person name="Stajich J.E."/>
            <person name="Bonito G."/>
        </authorList>
    </citation>
    <scope>NUCLEOTIDE SEQUENCE</scope>
    <source>
        <strain evidence="5">NRRL 6426</strain>
    </source>
</reference>
<evidence type="ECO:0000313" key="6">
    <source>
        <dbReference type="Proteomes" id="UP000748756"/>
    </source>
</evidence>
<feature type="region of interest" description="Disordered" evidence="3">
    <location>
        <begin position="780"/>
        <end position="832"/>
    </location>
</feature>
<feature type="compositionally biased region" description="Polar residues" evidence="3">
    <location>
        <begin position="1021"/>
        <end position="1032"/>
    </location>
</feature>
<feature type="region of interest" description="Disordered" evidence="3">
    <location>
        <begin position="1148"/>
        <end position="1288"/>
    </location>
</feature>
<feature type="compositionally biased region" description="Polar residues" evidence="3">
    <location>
        <begin position="1231"/>
        <end position="1241"/>
    </location>
</feature>
<sequence>MAENTILSLCFPCPTPAQAQTGGPVDEVMTSVFQQLCIDIGHSHHCQAILDVAINSTQAKKRLSIETHQSVYNVTITGAYQNVMSARGAFMRSNPLKPRLSIKISKASITADPYSQPRSSSPDTAASKQESSLEQSATVANPSYTQQQQNEDTTTTTTSSATKDPSLPASPNGLTPASTSTTVAPNSIPPPPPPPAATSTTSSFSSYLTVLPKFKSQVDLISSTTRTTITLVSSQFHALPSAKSVVAAHARQEMVELLVSGSWENAEAARLLLLVAIDSLQPGSVQERIQIELKYQNMVGGRKREDLQELMARTRTSIYMASPFAQTTNKSGSPVDPRYNDVYVTGEPSKVQIVKDVLSRTYSRVQAAAPACTRQVNIASRKLDWMLLNHRDKLRSIMIDNASFIAFPPLGASHPIIFVYGESRVNVERTIRTVMQLSSQFHSGSINLLSPVRENLTAIPLSPSNALSPIANISKLVSQASGAEVEFRNNGFYIFGNEIQTRIAVQFLTDIDFIKTLHYEVKFSVELANEHREFISGKKNGKINRIMKATGAKIKFDPCNEYNFYVDLSSTIAVKAVEALALLQEELPAEISFYVPEIYHKRIIGVGGKNIQRIMKKFGVYVKFSNSEEFANLGGYFDNLDNVVARTPSKNAMNLENLKHAVMELVNPKDKDFVHHSLSISKHYHLSLMSDRAKALAELQDATNATVRFPEKETGSDIVWISGPESLIQQATSMLLSLVDEQYVYPVPFSEAMDRVLLKSEFKVEVLDRMKNEWNMTLIPPPIREVSTGGQSEGRRTPEPKASSPTGSISDCQPTAALDSPKNRDLSVEGNDELARSLSSLTDSDDDDDDSEEDDHVFIFKYSRNNEDYLQSAKELLVQFLIDNQIEVYDDEIRIQRPRSDSFAEAFPHFNSKILSSVAGGDLPAPVPAFLNYSLFENAGNAFETLSRAPGAGQGVPNPNVPAGSMVAPDIRSLFSHGPSQGLPPLASSPPRWPEQHSRQLTSVSGSSSGMTTIAGLDPSFTPSQPTNTHPGQSQQQQQQSQSPSFNRLTSLPIDPWGNPSKQQAQVMQAPSTPGYTRSIGQFCTPPPGIGSVGANNAFYSSSSGQSQQSAIFSPEGPYGGVMSFQTPGSTMLLNHLYSNNNSPVQGVSSNVGNFASMMNQHTPHHQPSPQRPYSGSSSSRDSLQFLDEKLGSSPAFGPGYGPTLNSGNSNNRYQQQQQQTNGQGYQSSSVFGQSPQYPQQRQRHSSHNSTTSSHHTMFLGPIGGGLGSTGGSVNSDDISTEDESDEPFDEMRNRYHRSYHHTPQYQSSQQKQQQQQGIYGGNGFGLQASMSSVLANRRGSVPSMGSMYSNQLLYRPSSPQHHHHQHYQLHHQQAVTPPPPPHHVVRLSNSSSDLYGRKSLVSAMARHTLNDTTTPGSNTGNSGFNSPSRGTPVSGSGAAGSLAISGFSPGSAFGTNSIGNGNGNNERDLISSGLGGIIGGGTISHSHGHSSPFNHHTHTNLASQINSSSGGYQQNSKAYDFINGGIGSGVGALGGELVGSSGSGGGGSGGHIIGSSALMGSTLSASALPFLADSALDRSGHHQPQQPQHQHQHQHQHQQQQRSAM</sequence>
<dbReference type="CDD" id="cd22453">
    <property type="entry name" value="KH-I_MUG60_like"/>
    <property type="match status" value="1"/>
</dbReference>
<feature type="compositionally biased region" description="Low complexity" evidence="3">
    <location>
        <begin position="1206"/>
        <end position="1230"/>
    </location>
</feature>